<accession>A0A1H8U5I9</accession>
<feature type="domain" description="ATP-grasp" evidence="3">
    <location>
        <begin position="32"/>
        <end position="271"/>
    </location>
</feature>
<gene>
    <name evidence="4" type="ORF">SAMN04488052_105175</name>
</gene>
<dbReference type="GO" id="GO:0018169">
    <property type="term" value="F:ribosomal S6-glutamic acid ligase activity"/>
    <property type="evidence" value="ECO:0007669"/>
    <property type="project" value="TreeGrafter"/>
</dbReference>
<dbReference type="GO" id="GO:0009432">
    <property type="term" value="P:SOS response"/>
    <property type="evidence" value="ECO:0007669"/>
    <property type="project" value="TreeGrafter"/>
</dbReference>
<dbReference type="Gene3D" id="3.30.470.20">
    <property type="entry name" value="ATP-grasp fold, B domain"/>
    <property type="match status" value="1"/>
</dbReference>
<keyword evidence="2" id="KW-0067">ATP-binding</keyword>
<dbReference type="AlphaFoldDB" id="A0A1H8U5I9"/>
<evidence type="ECO:0000259" key="3">
    <source>
        <dbReference type="PROSITE" id="PS50975"/>
    </source>
</evidence>
<name>A0A1H8U5I9_9GAMM</name>
<evidence type="ECO:0000313" key="4">
    <source>
        <dbReference type="EMBL" id="SEO98104.1"/>
    </source>
</evidence>
<dbReference type="SUPFAM" id="SSF56059">
    <property type="entry name" value="Glutathione synthetase ATP-binding domain-like"/>
    <property type="match status" value="1"/>
</dbReference>
<dbReference type="EMBL" id="FOEG01000005">
    <property type="protein sequence ID" value="SEO98104.1"/>
    <property type="molecule type" value="Genomic_DNA"/>
</dbReference>
<keyword evidence="2" id="KW-0547">Nucleotide-binding</keyword>
<sequence>MPILHAIEHGLRLPVFPSWNTRWHFEDKIAQTEMFRALDIPHPETWVFYDEASALAFARSTDYPKVLKLTSGVQSRNVMLLRDQQHAESVLKAVFRRGLHRLPRQTDKPHHEALRRLRRSLSALKGINPDLPDRRDYFHYGYALIQEFIPENTHDTRVAVIRDRAFAFRRRVRENDFRASGSGLIDWASDSIDPRMLSIAFELSEALDSQTIALDFVVDTDHTPLVIELTVTYASWALNEAPAYWKKDVNAPGDQHLKRIDQSPVSVETMLVDDYIDGIETAPL</sequence>
<keyword evidence="5" id="KW-1185">Reference proteome</keyword>
<evidence type="ECO:0000256" key="2">
    <source>
        <dbReference type="PROSITE-ProRule" id="PRU00409"/>
    </source>
</evidence>
<dbReference type="GO" id="GO:0005737">
    <property type="term" value="C:cytoplasm"/>
    <property type="evidence" value="ECO:0007669"/>
    <property type="project" value="TreeGrafter"/>
</dbReference>
<evidence type="ECO:0000256" key="1">
    <source>
        <dbReference type="ARBA" id="ARBA00023211"/>
    </source>
</evidence>
<dbReference type="PANTHER" id="PTHR21621:SF0">
    <property type="entry name" value="BETA-CITRYLGLUTAMATE SYNTHASE B-RELATED"/>
    <property type="match status" value="1"/>
</dbReference>
<dbReference type="InterPro" id="IPR013651">
    <property type="entry name" value="ATP-grasp_RimK-type"/>
</dbReference>
<dbReference type="GO" id="GO:0046872">
    <property type="term" value="F:metal ion binding"/>
    <property type="evidence" value="ECO:0007669"/>
    <property type="project" value="InterPro"/>
</dbReference>
<dbReference type="InterPro" id="IPR013815">
    <property type="entry name" value="ATP_grasp_subdomain_1"/>
</dbReference>
<dbReference type="PANTHER" id="PTHR21621">
    <property type="entry name" value="RIBOSOMAL PROTEIN S6 MODIFICATION PROTEIN"/>
    <property type="match status" value="1"/>
</dbReference>
<evidence type="ECO:0000313" key="5">
    <source>
        <dbReference type="Proteomes" id="UP000199657"/>
    </source>
</evidence>
<keyword evidence="1" id="KW-0464">Manganese</keyword>
<dbReference type="RefSeq" id="WP_171909920.1">
    <property type="nucleotide sequence ID" value="NZ_FOEG01000005.1"/>
</dbReference>
<protein>
    <submittedName>
        <fullName evidence="4">RimK-like ATP-grasp domain-containing protein</fullName>
    </submittedName>
</protein>
<dbReference type="Pfam" id="PF08443">
    <property type="entry name" value="RimK"/>
    <property type="match status" value="1"/>
</dbReference>
<dbReference type="InterPro" id="IPR011761">
    <property type="entry name" value="ATP-grasp"/>
</dbReference>
<organism evidence="4 5">
    <name type="scientific">Aquisalimonas asiatica</name>
    <dbReference type="NCBI Taxonomy" id="406100"/>
    <lineage>
        <taxon>Bacteria</taxon>
        <taxon>Pseudomonadati</taxon>
        <taxon>Pseudomonadota</taxon>
        <taxon>Gammaproteobacteria</taxon>
        <taxon>Chromatiales</taxon>
        <taxon>Ectothiorhodospiraceae</taxon>
        <taxon>Aquisalimonas</taxon>
    </lineage>
</organism>
<dbReference type="Gene3D" id="3.30.1490.20">
    <property type="entry name" value="ATP-grasp fold, A domain"/>
    <property type="match status" value="1"/>
</dbReference>
<dbReference type="PROSITE" id="PS50975">
    <property type="entry name" value="ATP_GRASP"/>
    <property type="match status" value="1"/>
</dbReference>
<dbReference type="GO" id="GO:0005524">
    <property type="term" value="F:ATP binding"/>
    <property type="evidence" value="ECO:0007669"/>
    <property type="project" value="UniProtKB-UniRule"/>
</dbReference>
<dbReference type="Proteomes" id="UP000199657">
    <property type="component" value="Unassembled WGS sequence"/>
</dbReference>
<proteinExistence type="predicted"/>
<reference evidence="4 5" key="1">
    <citation type="submission" date="2016-10" db="EMBL/GenBank/DDBJ databases">
        <authorList>
            <person name="de Groot N.N."/>
        </authorList>
    </citation>
    <scope>NUCLEOTIDE SEQUENCE [LARGE SCALE GENOMIC DNA]</scope>
    <source>
        <strain evidence="4 5">CGMCC 1.6291</strain>
    </source>
</reference>